<name>A4L225_9VIRU</name>
<keyword evidence="2" id="KW-1185">Reference proteome</keyword>
<dbReference type="Proteomes" id="UP000203733">
    <property type="component" value="Segment"/>
</dbReference>
<dbReference type="KEGG" id="vg:4960877"/>
<proteinExistence type="predicted"/>
<sequence>MMIERNVYYYPNNEFLSFKSFKYERKRDLKIKIYKKTDYIEHLLAEFLKLKKQKYTHILYMPYSDFTEILEMSKLFKIVVIDSRSVKHIINKNKIQ</sequence>
<dbReference type="EMBL" id="EF203088">
    <property type="protein sequence ID" value="ABO45395.1"/>
    <property type="molecule type" value="Genomic_DNA"/>
</dbReference>
<evidence type="ECO:0000313" key="1">
    <source>
        <dbReference type="EMBL" id="ABO45395.1"/>
    </source>
</evidence>
<organism evidence="1 2">
    <name type="scientific">Gryllus bimaculatus nudivirus</name>
    <dbReference type="NCBI Taxonomy" id="432587"/>
    <lineage>
        <taxon>Viruses</taxon>
        <taxon>Viruses incertae sedis</taxon>
        <taxon>Naldaviricetes</taxon>
        <taxon>Lefavirales</taxon>
        <taxon>Nudiviridae</taxon>
        <taxon>Alphanudivirus</taxon>
        <taxon>Alphanudivirus grybimaculati</taxon>
    </lineage>
</organism>
<protein>
    <submittedName>
        <fullName evidence="1">Uncharacterized protein</fullName>
    </submittedName>
</protein>
<evidence type="ECO:0000313" key="2">
    <source>
        <dbReference type="Proteomes" id="UP000203733"/>
    </source>
</evidence>
<accession>A4L225</accession>
<dbReference type="RefSeq" id="YP_001111329.1">
    <property type="nucleotide sequence ID" value="NC_009240.1"/>
</dbReference>
<dbReference type="GeneID" id="4960877"/>
<reference evidence="1 2" key="1">
    <citation type="journal article" date="2007" name="J. Virol.">
        <title>The genome of Gryllus bimaculatus nudivirus indicates an ancient diversification of baculovirus-related nonoccluded nudiviruses of insects.</title>
        <authorList>
            <person name="Wang Y."/>
            <person name="Kleespies R.G."/>
            <person name="Huger A.M."/>
            <person name="Jehle J.A."/>
        </authorList>
    </citation>
    <scope>NUCLEOTIDE SEQUENCE [LARGE SCALE GENOMIC DNA]</scope>
</reference>